<evidence type="ECO:0000313" key="4">
    <source>
        <dbReference type="EMBL" id="SEM14672.1"/>
    </source>
</evidence>
<dbReference type="GO" id="GO:0071949">
    <property type="term" value="F:FAD binding"/>
    <property type="evidence" value="ECO:0007669"/>
    <property type="project" value="InterPro"/>
</dbReference>
<dbReference type="Proteomes" id="UP000198677">
    <property type="component" value="Unassembled WGS sequence"/>
</dbReference>
<dbReference type="AlphaFoldDB" id="A0A1H7VZB7"/>
<sequence>MRGTATVVGGGIGGLTAANYLIRAGWEVRVHERADGPPATGTALGLWPQALAALDAIGLGDRVRQLGVPQSSGSLLRPDGTAIARVTVRGGSTTLLSRPGLLSTLAAPLGPGVLHYDSTGDQGGDGADVVIAADGINSRIRDAVFGERYRPRPLGMAAWRGWVPGTADNSAETWGDGALFGISPRDGGLTNFFAAVRMKPDIAGVEPAERPDNSDGGAAFLRERFGTWHAEVRAVLDRIDPAVLLHHDLYESPALPSYVRGNVALIGDAAHAMAPNLGRGACEAMIDAVALGRALTESADVSEALRRYDRRRRRPTRALMRASRTMGRVATATRLTPLRDVAIGLVTRLG</sequence>
<evidence type="ECO:0000256" key="2">
    <source>
        <dbReference type="ARBA" id="ARBA00023033"/>
    </source>
</evidence>
<feature type="domain" description="FAD-binding" evidence="3">
    <location>
        <begin position="5"/>
        <end position="74"/>
    </location>
</feature>
<dbReference type="PANTHER" id="PTHR13789">
    <property type="entry name" value="MONOOXYGENASE"/>
    <property type="match status" value="1"/>
</dbReference>
<protein>
    <submittedName>
        <fullName evidence="4">2-polyprenyl-6-methoxyphenol hydroxylase</fullName>
    </submittedName>
</protein>
<feature type="domain" description="FAD-binding" evidence="3">
    <location>
        <begin position="127"/>
        <end position="322"/>
    </location>
</feature>
<dbReference type="PANTHER" id="PTHR13789:SF309">
    <property type="entry name" value="PUTATIVE (AFU_ORTHOLOGUE AFUA_6G14510)-RELATED"/>
    <property type="match status" value="1"/>
</dbReference>
<organism evidence="4 5">
    <name type="scientific">Rhodococcus maanshanensis</name>
    <dbReference type="NCBI Taxonomy" id="183556"/>
    <lineage>
        <taxon>Bacteria</taxon>
        <taxon>Bacillati</taxon>
        <taxon>Actinomycetota</taxon>
        <taxon>Actinomycetes</taxon>
        <taxon>Mycobacteriales</taxon>
        <taxon>Nocardiaceae</taxon>
        <taxon>Rhodococcus</taxon>
    </lineage>
</organism>
<keyword evidence="2" id="KW-0503">Monooxygenase</keyword>
<keyword evidence="5" id="KW-1185">Reference proteome</keyword>
<keyword evidence="1" id="KW-0560">Oxidoreductase</keyword>
<dbReference type="InterPro" id="IPR050493">
    <property type="entry name" value="FAD-dep_Monooxygenase_BioMet"/>
</dbReference>
<dbReference type="RefSeq" id="WP_072752914.1">
    <property type="nucleotide sequence ID" value="NZ_FOAW01000024.1"/>
</dbReference>
<dbReference type="OrthoDB" id="4568714at2"/>
<proteinExistence type="predicted"/>
<evidence type="ECO:0000256" key="1">
    <source>
        <dbReference type="ARBA" id="ARBA00023002"/>
    </source>
</evidence>
<dbReference type="Gene3D" id="3.50.50.60">
    <property type="entry name" value="FAD/NAD(P)-binding domain"/>
    <property type="match status" value="1"/>
</dbReference>
<dbReference type="Pfam" id="PF01494">
    <property type="entry name" value="FAD_binding_3"/>
    <property type="match status" value="2"/>
</dbReference>
<evidence type="ECO:0000259" key="3">
    <source>
        <dbReference type="Pfam" id="PF01494"/>
    </source>
</evidence>
<accession>A0A1H7VZB7</accession>
<dbReference type="SUPFAM" id="SSF51905">
    <property type="entry name" value="FAD/NAD(P)-binding domain"/>
    <property type="match status" value="1"/>
</dbReference>
<dbReference type="PRINTS" id="PR00420">
    <property type="entry name" value="RNGMNOXGNASE"/>
</dbReference>
<dbReference type="GO" id="GO:0004497">
    <property type="term" value="F:monooxygenase activity"/>
    <property type="evidence" value="ECO:0007669"/>
    <property type="project" value="UniProtKB-KW"/>
</dbReference>
<gene>
    <name evidence="4" type="ORF">SAMN05444583_12413</name>
</gene>
<name>A0A1H7VZB7_9NOCA</name>
<dbReference type="EMBL" id="FOAW01000024">
    <property type="protein sequence ID" value="SEM14672.1"/>
    <property type="molecule type" value="Genomic_DNA"/>
</dbReference>
<dbReference type="InterPro" id="IPR002938">
    <property type="entry name" value="FAD-bd"/>
</dbReference>
<dbReference type="InterPro" id="IPR036188">
    <property type="entry name" value="FAD/NAD-bd_sf"/>
</dbReference>
<evidence type="ECO:0000313" key="5">
    <source>
        <dbReference type="Proteomes" id="UP000198677"/>
    </source>
</evidence>
<reference evidence="5" key="1">
    <citation type="submission" date="2016-10" db="EMBL/GenBank/DDBJ databases">
        <authorList>
            <person name="Varghese N."/>
            <person name="Submissions S."/>
        </authorList>
    </citation>
    <scope>NUCLEOTIDE SEQUENCE [LARGE SCALE GENOMIC DNA]</scope>
    <source>
        <strain evidence="5">DSM 44675</strain>
    </source>
</reference>